<feature type="compositionally biased region" description="Acidic residues" evidence="6">
    <location>
        <begin position="116"/>
        <end position="127"/>
    </location>
</feature>
<accession>A0ABP0LG96</accession>
<feature type="region of interest" description="Disordered" evidence="6">
    <location>
        <begin position="323"/>
        <end position="386"/>
    </location>
</feature>
<evidence type="ECO:0000256" key="7">
    <source>
        <dbReference type="SAM" id="Phobius"/>
    </source>
</evidence>
<keyword evidence="3" id="KW-0106">Calcium</keyword>
<feature type="transmembrane region" description="Helical" evidence="7">
    <location>
        <begin position="1343"/>
        <end position="1366"/>
    </location>
</feature>
<feature type="compositionally biased region" description="Low complexity" evidence="6">
    <location>
        <begin position="56"/>
        <end position="69"/>
    </location>
</feature>
<feature type="compositionally biased region" description="Basic and acidic residues" evidence="6">
    <location>
        <begin position="161"/>
        <end position="177"/>
    </location>
</feature>
<dbReference type="InterPro" id="IPR027359">
    <property type="entry name" value="Volt_channel_dom_sf"/>
</dbReference>
<feature type="compositionally biased region" description="Polar residues" evidence="6">
    <location>
        <begin position="1114"/>
        <end position="1132"/>
    </location>
</feature>
<dbReference type="SUPFAM" id="SSF81324">
    <property type="entry name" value="Voltage-gated potassium channels"/>
    <property type="match status" value="1"/>
</dbReference>
<evidence type="ECO:0000256" key="1">
    <source>
        <dbReference type="ARBA" id="ARBA00004141"/>
    </source>
</evidence>
<dbReference type="CDD" id="cd00051">
    <property type="entry name" value="EFh"/>
    <property type="match status" value="1"/>
</dbReference>
<sequence length="1559" mass="171100">MAWGDSWCLGCSSGEALTKELAGHWASAGARTLAEDLILSTVRQVRFLRNLTQGIQSNQRASAQAVSQRAKGEPPERPELARKRPAQASTAHHTTAPKSKANKDTKEESPVHYEEESVEEEETESEAEDPRPVGDGARRPPEPPGPPPGSRTASAGGRHSNRAETSKKESKQSHRQGEYLPVAMSRRVHKEGEHFSLLDLLQWSSFATVRGDIVAFDLRDSSHPTDSSQWVAFMVIQVQLNRADGSLTVEAKSLGGENVALSKELSQQFNRKRGRLHFCASDPCLHEDLGDIHVSSFNWYSLEGYAEHLTVSALRSARKWAETPREAGLEEVRDSEDETHPGSTAEHGGDPGPVPEELAGDEAPPRAGQFVAGGTEARQGGDKGGRQVMSPLRALELADAGLIASFTTDTIQMGLEVFTQALLNTSTLGSLGCSIAWLLVHVEASERHVFTRALRQIIFESCKMSQVGPRRGSIFPIPLGELEGFKGVVMASRLSQVQEPGFAERWQVEAWLFCALAGLNGVSGSLQPLAPGPTTKVQGRAVASLTRTVERFLHLGGQRRHPGGKTEAGRALHEHVEDAWDRAGLVSSVKKRVSDAETIQELGAWIDGSSQTISVSGERFIKLIQATLYLLNQRFLGKKLVQIVVGRWVHALQFRRPVMGVLQEVWNFVSAAHPTPSMVLKTRRELWNLILLAPCVHTFMGARIDSSTTASDASMRGGAVGVATELGVEGRDFVLSSIARSSDVGTTPILVLSLFNGIGGCFRIYDILDIRPLGLISVELFAPANRIVEKRWPQVKTVPDVRLVDLAMVKDWLLEFPSAREIHLWAGFPCVDLSSAKAFRQGLEGPSSSLVHEIPRIEDLLRRVFGPGVAVKRTIENVSSMDRSAAEEISGMFHTLPYELDCSDSVPMRSGSRKLNFILQQLNALLLAFNIYLIIGHTALGEVVQQTSFNGGTGFFAAPGNVEDMPIVASGSRVGAAVGSQRGRQGDIAAEGFAAARGHRVAHARDLAKLDIGAANIGKVDSIDPNIPARQGLASFWKFIERLGPMLWMILLALTHEVKMHMVISSSVYSDLTTVMPSENLEAVKCEPSEIHPKPEGARPSHKVLDMQQEEQHPQSPVFQHFTTPPGSTGNHSSEDLGTPLRKSTTSGQSKRASRTWDHGRQALMAEVVQKQKKKVKLETSKSSSWCVAWMQRILLSRSFTYTILALILMNLVLLGIEVDVASGMPYGESPAWFAEINLLIVFVFICEVLGMISCFGARKFFCGREPWWNIFDFCVVVLSALEVTAEFFVELATSDMDTANLRVMRFVRIARTLRGVRVIRLLRYIGSLRTIIFSIVSTMGSLFWTLVLLVLIFYCFSVIITQSVADYCRFELFMHENSCPDELAQHWGSVGQSMLTLFLAISGGLSWGEALHPLPPVGATPYVSVMIYVVITVFAILNVVTGVFCNTAIESAGADREIAIMKQMKKQDQQVETLKEIFEEIDVDSSHTITFAELKEAFTCAKMESFMKSMGISTEDVWTLFMTVDADGSGDPLGYRSKSSCTAACSFRVPHVACRWPE</sequence>
<evidence type="ECO:0000256" key="6">
    <source>
        <dbReference type="SAM" id="MobiDB-lite"/>
    </source>
</evidence>
<keyword evidence="2 7" id="KW-0812">Transmembrane</keyword>
<dbReference type="SMART" id="SM00054">
    <property type="entry name" value="EFh"/>
    <property type="match status" value="1"/>
</dbReference>
<keyword evidence="5 7" id="KW-0472">Membrane</keyword>
<dbReference type="SUPFAM" id="SSF53335">
    <property type="entry name" value="S-adenosyl-L-methionine-dependent methyltransferases"/>
    <property type="match status" value="1"/>
</dbReference>
<evidence type="ECO:0000256" key="4">
    <source>
        <dbReference type="ARBA" id="ARBA00022989"/>
    </source>
</evidence>
<proteinExistence type="predicted"/>
<feature type="transmembrane region" description="Helical" evidence="7">
    <location>
        <begin position="1426"/>
        <end position="1450"/>
    </location>
</feature>
<feature type="region of interest" description="Disordered" evidence="6">
    <location>
        <begin position="1085"/>
        <end position="1157"/>
    </location>
</feature>
<dbReference type="InterPro" id="IPR011992">
    <property type="entry name" value="EF-hand-dom_pair"/>
</dbReference>
<evidence type="ECO:0000259" key="8">
    <source>
        <dbReference type="PROSITE" id="PS50222"/>
    </source>
</evidence>
<dbReference type="PROSITE" id="PS50222">
    <property type="entry name" value="EF_HAND_2"/>
    <property type="match status" value="1"/>
</dbReference>
<comment type="subcellular location">
    <subcellularLocation>
        <location evidence="1">Membrane</location>
        <topology evidence="1">Multi-pass membrane protein</topology>
    </subcellularLocation>
</comment>
<evidence type="ECO:0000313" key="9">
    <source>
        <dbReference type="EMBL" id="CAK9037119.1"/>
    </source>
</evidence>
<evidence type="ECO:0000256" key="2">
    <source>
        <dbReference type="ARBA" id="ARBA00022692"/>
    </source>
</evidence>
<organism evidence="9 10">
    <name type="scientific">Durusdinium trenchii</name>
    <dbReference type="NCBI Taxonomy" id="1381693"/>
    <lineage>
        <taxon>Eukaryota</taxon>
        <taxon>Sar</taxon>
        <taxon>Alveolata</taxon>
        <taxon>Dinophyceae</taxon>
        <taxon>Suessiales</taxon>
        <taxon>Symbiodiniaceae</taxon>
        <taxon>Durusdinium</taxon>
    </lineage>
</organism>
<feature type="transmembrane region" description="Helical" evidence="7">
    <location>
        <begin position="1237"/>
        <end position="1258"/>
    </location>
</feature>
<dbReference type="Gene3D" id="1.20.120.350">
    <property type="entry name" value="Voltage-gated potassium channels. Chain C"/>
    <property type="match status" value="1"/>
</dbReference>
<dbReference type="InterPro" id="IPR029063">
    <property type="entry name" value="SAM-dependent_MTases_sf"/>
</dbReference>
<feature type="compositionally biased region" description="Basic and acidic residues" evidence="6">
    <location>
        <begin position="70"/>
        <end position="82"/>
    </location>
</feature>
<dbReference type="InterPro" id="IPR018247">
    <property type="entry name" value="EF_Hand_1_Ca_BS"/>
</dbReference>
<name>A0ABP0LG96_9DINO</name>
<evidence type="ECO:0000256" key="5">
    <source>
        <dbReference type="ARBA" id="ARBA00023136"/>
    </source>
</evidence>
<protein>
    <recommendedName>
        <fullName evidence="8">EF-hand domain-containing protein</fullName>
    </recommendedName>
</protein>
<dbReference type="Gene3D" id="1.10.287.70">
    <property type="match status" value="1"/>
</dbReference>
<dbReference type="PANTHER" id="PTHR10037">
    <property type="entry name" value="VOLTAGE-GATED CATION CHANNEL CALCIUM AND SODIUM"/>
    <property type="match status" value="1"/>
</dbReference>
<feature type="transmembrane region" description="Helical" evidence="7">
    <location>
        <begin position="917"/>
        <end position="935"/>
    </location>
</feature>
<dbReference type="InterPro" id="IPR002048">
    <property type="entry name" value="EF_hand_dom"/>
</dbReference>
<feature type="compositionally biased region" description="Polar residues" evidence="6">
    <location>
        <begin position="87"/>
        <end position="97"/>
    </location>
</feature>
<feature type="compositionally biased region" description="Basic and acidic residues" evidence="6">
    <location>
        <begin position="101"/>
        <end position="115"/>
    </location>
</feature>
<evidence type="ECO:0000313" key="10">
    <source>
        <dbReference type="Proteomes" id="UP001642484"/>
    </source>
</evidence>
<feature type="domain" description="EF-hand" evidence="8">
    <location>
        <begin position="1470"/>
        <end position="1505"/>
    </location>
</feature>
<dbReference type="Pfam" id="PF00520">
    <property type="entry name" value="Ion_trans"/>
    <property type="match status" value="1"/>
</dbReference>
<feature type="transmembrane region" description="Helical" evidence="7">
    <location>
        <begin position="1200"/>
        <end position="1217"/>
    </location>
</feature>
<feature type="compositionally biased region" description="Basic and acidic residues" evidence="6">
    <location>
        <begin position="1085"/>
        <end position="1113"/>
    </location>
</feature>
<dbReference type="Gene3D" id="1.10.238.10">
    <property type="entry name" value="EF-hand"/>
    <property type="match status" value="1"/>
</dbReference>
<dbReference type="InterPro" id="IPR043203">
    <property type="entry name" value="VGCC_Ca_Na"/>
</dbReference>
<feature type="region of interest" description="Disordered" evidence="6">
    <location>
        <begin position="56"/>
        <end position="179"/>
    </location>
</feature>
<dbReference type="Gene3D" id="3.40.50.150">
    <property type="entry name" value="Vaccinia Virus protein VP39"/>
    <property type="match status" value="1"/>
</dbReference>
<dbReference type="SUPFAM" id="SSF47473">
    <property type="entry name" value="EF-hand"/>
    <property type="match status" value="1"/>
</dbReference>
<feature type="compositionally biased region" description="Polar residues" evidence="6">
    <location>
        <begin position="1142"/>
        <end position="1151"/>
    </location>
</feature>
<gene>
    <name evidence="9" type="ORF">CCMP2556_LOCUS20547</name>
</gene>
<dbReference type="PROSITE" id="PS00018">
    <property type="entry name" value="EF_HAND_1"/>
    <property type="match status" value="1"/>
</dbReference>
<dbReference type="InterPro" id="IPR005821">
    <property type="entry name" value="Ion_trans_dom"/>
</dbReference>
<comment type="caution">
    <text evidence="9">The sequence shown here is derived from an EMBL/GenBank/DDBJ whole genome shotgun (WGS) entry which is preliminary data.</text>
</comment>
<keyword evidence="10" id="KW-1185">Reference proteome</keyword>
<feature type="compositionally biased region" description="Basic and acidic residues" evidence="6">
    <location>
        <begin position="128"/>
        <end position="141"/>
    </location>
</feature>
<evidence type="ECO:0000256" key="3">
    <source>
        <dbReference type="ARBA" id="ARBA00022837"/>
    </source>
</evidence>
<feature type="transmembrane region" description="Helical" evidence="7">
    <location>
        <begin position="1387"/>
        <end position="1406"/>
    </location>
</feature>
<dbReference type="PANTHER" id="PTHR10037:SF62">
    <property type="entry name" value="SODIUM CHANNEL PROTEIN 60E"/>
    <property type="match status" value="1"/>
</dbReference>
<dbReference type="EMBL" id="CAXAMN010012080">
    <property type="protein sequence ID" value="CAK9037119.1"/>
    <property type="molecule type" value="Genomic_DNA"/>
</dbReference>
<feature type="compositionally biased region" description="Basic and acidic residues" evidence="6">
    <location>
        <begin position="323"/>
        <end position="332"/>
    </location>
</feature>
<dbReference type="Proteomes" id="UP001642484">
    <property type="component" value="Unassembled WGS sequence"/>
</dbReference>
<reference evidence="9 10" key="1">
    <citation type="submission" date="2024-02" db="EMBL/GenBank/DDBJ databases">
        <authorList>
            <person name="Chen Y."/>
            <person name="Shah S."/>
            <person name="Dougan E. K."/>
            <person name="Thang M."/>
            <person name="Chan C."/>
        </authorList>
    </citation>
    <scope>NUCLEOTIDE SEQUENCE [LARGE SCALE GENOMIC DNA]</scope>
</reference>
<keyword evidence="4 7" id="KW-1133">Transmembrane helix</keyword>